<organism evidence="2 3">
    <name type="scientific">Madurella fahalii</name>
    <dbReference type="NCBI Taxonomy" id="1157608"/>
    <lineage>
        <taxon>Eukaryota</taxon>
        <taxon>Fungi</taxon>
        <taxon>Dikarya</taxon>
        <taxon>Ascomycota</taxon>
        <taxon>Pezizomycotina</taxon>
        <taxon>Sordariomycetes</taxon>
        <taxon>Sordariomycetidae</taxon>
        <taxon>Sordariales</taxon>
        <taxon>Sordariales incertae sedis</taxon>
        <taxon>Madurella</taxon>
    </lineage>
</organism>
<evidence type="ECO:0000313" key="2">
    <source>
        <dbReference type="EMBL" id="GAB1309883.1"/>
    </source>
</evidence>
<reference evidence="2 3" key="1">
    <citation type="submission" date="2024-09" db="EMBL/GenBank/DDBJ databases">
        <title>Itraconazole resistance in Madurella fahalii resulting from another homologue of gene encoding cytochrome P450 14-alpha sterol demethylase (CYP51).</title>
        <authorList>
            <person name="Yoshioka I."/>
            <person name="Fahal A.H."/>
            <person name="Kaneko S."/>
            <person name="Yaguchi T."/>
        </authorList>
    </citation>
    <scope>NUCLEOTIDE SEQUENCE [LARGE SCALE GENOMIC DNA]</scope>
    <source>
        <strain evidence="2 3">IFM 68171</strain>
    </source>
</reference>
<evidence type="ECO:0000256" key="1">
    <source>
        <dbReference type="SAM" id="MobiDB-lite"/>
    </source>
</evidence>
<accession>A0ABQ0FWK9</accession>
<protein>
    <submittedName>
        <fullName evidence="2">Uncharacterized protein</fullName>
    </submittedName>
</protein>
<dbReference type="GeneID" id="98170838"/>
<keyword evidence="3" id="KW-1185">Reference proteome</keyword>
<sequence>MPQDRYFQNPLSEHGVTHNHDLREGSMNEPAGGETRQEHEASIPKKPVAEALRPSHVFGGEKNVPAPDPPAGSAGASLTGEHLGQVAGTGTQEGLRQSGGASAGVGGLEGQGLKLKAE</sequence>
<dbReference type="Proteomes" id="UP001628179">
    <property type="component" value="Unassembled WGS sequence"/>
</dbReference>
<gene>
    <name evidence="2" type="ORF">MFIFM68171_00093</name>
</gene>
<name>A0ABQ0FWK9_9PEZI</name>
<feature type="compositionally biased region" description="Gly residues" evidence="1">
    <location>
        <begin position="101"/>
        <end position="110"/>
    </location>
</feature>
<dbReference type="EMBL" id="BAAFSV010000001">
    <property type="protein sequence ID" value="GAB1309883.1"/>
    <property type="molecule type" value="Genomic_DNA"/>
</dbReference>
<feature type="compositionally biased region" description="Basic and acidic residues" evidence="1">
    <location>
        <begin position="15"/>
        <end position="26"/>
    </location>
</feature>
<proteinExistence type="predicted"/>
<feature type="region of interest" description="Disordered" evidence="1">
    <location>
        <begin position="1"/>
        <end position="118"/>
    </location>
</feature>
<evidence type="ECO:0000313" key="3">
    <source>
        <dbReference type="Proteomes" id="UP001628179"/>
    </source>
</evidence>
<dbReference type="RefSeq" id="XP_070911616.1">
    <property type="nucleotide sequence ID" value="XM_071055515.1"/>
</dbReference>
<comment type="caution">
    <text evidence="2">The sequence shown here is derived from an EMBL/GenBank/DDBJ whole genome shotgun (WGS) entry which is preliminary data.</text>
</comment>